<evidence type="ECO:0000313" key="2">
    <source>
        <dbReference type="EMBL" id="MEP0946241.1"/>
    </source>
</evidence>
<accession>A0ABV0K0E7</accession>
<dbReference type="Proteomes" id="UP001482513">
    <property type="component" value="Unassembled WGS sequence"/>
</dbReference>
<dbReference type="SUPFAM" id="SSF46565">
    <property type="entry name" value="Chaperone J-domain"/>
    <property type="match status" value="1"/>
</dbReference>
<dbReference type="EMBL" id="JAMPKX010000002">
    <property type="protein sequence ID" value="MEP0946241.1"/>
    <property type="molecule type" value="Genomic_DNA"/>
</dbReference>
<name>A0ABV0K0E7_9CYAN</name>
<evidence type="ECO:0000313" key="3">
    <source>
        <dbReference type="Proteomes" id="UP001482513"/>
    </source>
</evidence>
<dbReference type="SMART" id="SM00271">
    <property type="entry name" value="DnaJ"/>
    <property type="match status" value="1"/>
</dbReference>
<keyword evidence="3" id="KW-1185">Reference proteome</keyword>
<dbReference type="PROSITE" id="PS50076">
    <property type="entry name" value="DNAJ_2"/>
    <property type="match status" value="1"/>
</dbReference>
<sequence>MSQKKSSNRRKPANINQIRAQIRKLAKQHNYDEQILLDFAEFVNGGKFKEIEPSLNELKEAVCQAFNCPDYKTLKKNKAFKLAIAGRNFNFSYKDSWLTLYREWVRVPENERDEIGPNTINGIDVLKNFRPWQVFQLDSKTATADDINTAFRQLAKKHHPDAGGDRKVFEELQKMRDSLLLLR</sequence>
<evidence type="ECO:0000259" key="1">
    <source>
        <dbReference type="PROSITE" id="PS50076"/>
    </source>
</evidence>
<comment type="caution">
    <text evidence="2">The sequence shown here is derived from an EMBL/GenBank/DDBJ whole genome shotgun (WGS) entry which is preliminary data.</text>
</comment>
<organism evidence="2 3">
    <name type="scientific">Leptolyngbya subtilissima DQ-A4</name>
    <dbReference type="NCBI Taxonomy" id="2933933"/>
    <lineage>
        <taxon>Bacteria</taxon>
        <taxon>Bacillati</taxon>
        <taxon>Cyanobacteriota</taxon>
        <taxon>Cyanophyceae</taxon>
        <taxon>Leptolyngbyales</taxon>
        <taxon>Leptolyngbyaceae</taxon>
        <taxon>Leptolyngbya group</taxon>
        <taxon>Leptolyngbya</taxon>
    </lineage>
</organism>
<dbReference type="CDD" id="cd06257">
    <property type="entry name" value="DnaJ"/>
    <property type="match status" value="1"/>
</dbReference>
<reference evidence="2 3" key="1">
    <citation type="submission" date="2022-04" db="EMBL/GenBank/DDBJ databases">
        <title>Positive selection, recombination, and allopatry shape intraspecific diversity of widespread and dominant cyanobacteria.</title>
        <authorList>
            <person name="Wei J."/>
            <person name="Shu W."/>
            <person name="Hu C."/>
        </authorList>
    </citation>
    <scope>NUCLEOTIDE SEQUENCE [LARGE SCALE GENOMIC DNA]</scope>
    <source>
        <strain evidence="2 3">DQ-A4</strain>
    </source>
</reference>
<protein>
    <submittedName>
        <fullName evidence="2">J domain-containing protein</fullName>
    </submittedName>
</protein>
<proteinExistence type="predicted"/>
<dbReference type="Gene3D" id="1.10.287.110">
    <property type="entry name" value="DnaJ domain"/>
    <property type="match status" value="1"/>
</dbReference>
<feature type="domain" description="J" evidence="1">
    <location>
        <begin position="130"/>
        <end position="183"/>
    </location>
</feature>
<dbReference type="InterPro" id="IPR036869">
    <property type="entry name" value="J_dom_sf"/>
</dbReference>
<dbReference type="InterPro" id="IPR001623">
    <property type="entry name" value="DnaJ_domain"/>
</dbReference>
<gene>
    <name evidence="2" type="ORF">NC992_05105</name>
</gene>
<dbReference type="RefSeq" id="WP_190695502.1">
    <property type="nucleotide sequence ID" value="NZ_JAMPKX010000002.1"/>
</dbReference>